<evidence type="ECO:0000313" key="5">
    <source>
        <dbReference type="Proteomes" id="UP000242875"/>
    </source>
</evidence>
<keyword evidence="2" id="KW-0560">Oxidoreductase</keyword>
<gene>
    <name evidence="4" type="ORF">BZG36_05150</name>
</gene>
<evidence type="ECO:0000313" key="4">
    <source>
        <dbReference type="EMBL" id="OZJ01861.1"/>
    </source>
</evidence>
<evidence type="ECO:0008006" key="6">
    <source>
        <dbReference type="Google" id="ProtNLM"/>
    </source>
</evidence>
<dbReference type="GO" id="GO:0004497">
    <property type="term" value="F:monooxygenase activity"/>
    <property type="evidence" value="ECO:0007669"/>
    <property type="project" value="InterPro"/>
</dbReference>
<dbReference type="PANTHER" id="PTHR46300:SF6">
    <property type="entry name" value="CYTOCHROME P450 2C30"/>
    <property type="match status" value="1"/>
</dbReference>
<name>A0A261XU31_9FUNG</name>
<evidence type="ECO:0000256" key="2">
    <source>
        <dbReference type="ARBA" id="ARBA00023002"/>
    </source>
</evidence>
<keyword evidence="3" id="KW-0408">Iron</keyword>
<sequence>MGLSLSENLNTISASVLVAAGFGVALLTWRSSADNVKRLPKPPSIPLLGNMHLLLGGDPMSCFEKWGKTLGPIFRFQMGSQAWVIIKYVEYVELRMGKQSVPNSYSSDASIAHELCSRRGAKYNSRPLDNNLMRILTHDFKNLVADKYGDDWRKRRRFFMDSLGSKRLPTYLEQVNAEARLLIKNLAKTNATPINPTSYIMLLAFNIIMKILADYRLEDPNDPELLEEIELEVRIFKAANPAGNVVAFLPFLNILPQSWVGPKAEDIWDIRNAIEKKFTRFLDMTSQRVANGEDLACFCRDLLDKHKEGQLDWDELIGIMSDTMSAGLETSTTTLVWLMAELANHLKFRWPCIKKWSMSLEFISAFIWQLPSAKPAMPAPTMRTSHS</sequence>
<dbReference type="GO" id="GO:0005506">
    <property type="term" value="F:iron ion binding"/>
    <property type="evidence" value="ECO:0007669"/>
    <property type="project" value="InterPro"/>
</dbReference>
<dbReference type="SUPFAM" id="SSF48264">
    <property type="entry name" value="Cytochrome P450"/>
    <property type="match status" value="1"/>
</dbReference>
<dbReference type="EMBL" id="MVBO01000225">
    <property type="protein sequence ID" value="OZJ01861.1"/>
    <property type="molecule type" value="Genomic_DNA"/>
</dbReference>
<dbReference type="Gene3D" id="1.10.630.10">
    <property type="entry name" value="Cytochrome P450"/>
    <property type="match status" value="1"/>
</dbReference>
<keyword evidence="5" id="KW-1185">Reference proteome</keyword>
<dbReference type="OrthoDB" id="1055148at2759"/>
<dbReference type="Proteomes" id="UP000242875">
    <property type="component" value="Unassembled WGS sequence"/>
</dbReference>
<dbReference type="InterPro" id="IPR036396">
    <property type="entry name" value="Cyt_P450_sf"/>
</dbReference>
<dbReference type="Pfam" id="PF00067">
    <property type="entry name" value="p450"/>
    <property type="match status" value="1"/>
</dbReference>
<comment type="caution">
    <text evidence="4">The sequence shown here is derived from an EMBL/GenBank/DDBJ whole genome shotgun (WGS) entry which is preliminary data.</text>
</comment>
<evidence type="ECO:0000256" key="3">
    <source>
        <dbReference type="ARBA" id="ARBA00023004"/>
    </source>
</evidence>
<reference evidence="4 5" key="1">
    <citation type="journal article" date="2017" name="Mycologia">
        <title>Bifiguratus adelaidae, gen. et sp. nov., a new member of Mucoromycotina in endophytic and soil-dwelling habitats.</title>
        <authorList>
            <person name="Torres-Cruz T.J."/>
            <person name="Billingsley Tobias T.L."/>
            <person name="Almatruk M."/>
            <person name="Hesse C."/>
            <person name="Kuske C.R."/>
            <person name="Desiro A."/>
            <person name="Benucci G.M."/>
            <person name="Bonito G."/>
            <person name="Stajich J.E."/>
            <person name="Dunlap C."/>
            <person name="Arnold A.E."/>
            <person name="Porras-Alfaro A."/>
        </authorList>
    </citation>
    <scope>NUCLEOTIDE SEQUENCE [LARGE SCALE GENOMIC DNA]</scope>
    <source>
        <strain evidence="4 5">AZ0501</strain>
    </source>
</reference>
<dbReference type="PRINTS" id="PR00463">
    <property type="entry name" value="EP450I"/>
</dbReference>
<dbReference type="PANTHER" id="PTHR46300">
    <property type="entry name" value="P450, PUTATIVE (EUROFUNG)-RELATED-RELATED"/>
    <property type="match status" value="1"/>
</dbReference>
<organism evidence="4 5">
    <name type="scientific">Bifiguratus adelaidae</name>
    <dbReference type="NCBI Taxonomy" id="1938954"/>
    <lineage>
        <taxon>Eukaryota</taxon>
        <taxon>Fungi</taxon>
        <taxon>Fungi incertae sedis</taxon>
        <taxon>Mucoromycota</taxon>
        <taxon>Mucoromycotina</taxon>
        <taxon>Endogonomycetes</taxon>
        <taxon>Endogonales</taxon>
        <taxon>Endogonales incertae sedis</taxon>
        <taxon>Bifiguratus</taxon>
    </lineage>
</organism>
<protein>
    <recommendedName>
        <fullName evidence="6">Cytochrome P450</fullName>
    </recommendedName>
</protein>
<evidence type="ECO:0000256" key="1">
    <source>
        <dbReference type="ARBA" id="ARBA00022723"/>
    </source>
</evidence>
<dbReference type="AlphaFoldDB" id="A0A261XU31"/>
<dbReference type="InterPro" id="IPR050364">
    <property type="entry name" value="Cytochrome_P450_fung"/>
</dbReference>
<dbReference type="InterPro" id="IPR002401">
    <property type="entry name" value="Cyt_P450_E_grp-I"/>
</dbReference>
<accession>A0A261XU31</accession>
<dbReference type="InterPro" id="IPR001128">
    <property type="entry name" value="Cyt_P450"/>
</dbReference>
<proteinExistence type="predicted"/>
<keyword evidence="1" id="KW-0479">Metal-binding</keyword>
<dbReference type="GO" id="GO:0016705">
    <property type="term" value="F:oxidoreductase activity, acting on paired donors, with incorporation or reduction of molecular oxygen"/>
    <property type="evidence" value="ECO:0007669"/>
    <property type="project" value="InterPro"/>
</dbReference>
<dbReference type="GO" id="GO:0020037">
    <property type="term" value="F:heme binding"/>
    <property type="evidence" value="ECO:0007669"/>
    <property type="project" value="InterPro"/>
</dbReference>